<evidence type="ECO:0000256" key="4">
    <source>
        <dbReference type="ARBA" id="ARBA00022519"/>
    </source>
</evidence>
<organism evidence="10 11">
    <name type="scientific">Pseudonocardia ailaonensis</name>
    <dbReference type="NCBI Taxonomy" id="367279"/>
    <lineage>
        <taxon>Bacteria</taxon>
        <taxon>Bacillati</taxon>
        <taxon>Actinomycetota</taxon>
        <taxon>Actinomycetes</taxon>
        <taxon>Pseudonocardiales</taxon>
        <taxon>Pseudonocardiaceae</taxon>
        <taxon>Pseudonocardia</taxon>
    </lineage>
</organism>
<name>A0ABN2NCD2_9PSEU</name>
<proteinExistence type="predicted"/>
<keyword evidence="2" id="KW-0813">Transport</keyword>
<evidence type="ECO:0000313" key="11">
    <source>
        <dbReference type="Proteomes" id="UP001500449"/>
    </source>
</evidence>
<comment type="subcellular location">
    <subcellularLocation>
        <location evidence="1">Cell membrane</location>
        <topology evidence="1">Multi-pass membrane protein</topology>
    </subcellularLocation>
</comment>
<gene>
    <name evidence="10" type="ORF">GCM10009836_44930</name>
</gene>
<dbReference type="PANTHER" id="PTHR32196">
    <property type="entry name" value="ABC TRANSPORTER PERMEASE PROTEIN YPHD-RELATED-RELATED"/>
    <property type="match status" value="1"/>
</dbReference>
<protein>
    <recommendedName>
        <fullName evidence="8">Autoinducer 2 import system permease protein LsrD</fullName>
    </recommendedName>
</protein>
<evidence type="ECO:0000256" key="7">
    <source>
        <dbReference type="ARBA" id="ARBA00023136"/>
    </source>
</evidence>
<feature type="transmembrane region" description="Helical" evidence="9">
    <location>
        <begin position="268"/>
        <end position="286"/>
    </location>
</feature>
<accession>A0ABN2NCD2</accession>
<evidence type="ECO:0000256" key="5">
    <source>
        <dbReference type="ARBA" id="ARBA00022692"/>
    </source>
</evidence>
<evidence type="ECO:0000256" key="8">
    <source>
        <dbReference type="ARBA" id="ARBA00039381"/>
    </source>
</evidence>
<dbReference type="PANTHER" id="PTHR32196:SF71">
    <property type="entry name" value="AUTOINDUCER 2 IMPORT SYSTEM PERMEASE PROTEIN LSRD"/>
    <property type="match status" value="1"/>
</dbReference>
<reference evidence="10 11" key="1">
    <citation type="journal article" date="2019" name="Int. J. Syst. Evol. Microbiol.">
        <title>The Global Catalogue of Microorganisms (GCM) 10K type strain sequencing project: providing services to taxonomists for standard genome sequencing and annotation.</title>
        <authorList>
            <consortium name="The Broad Institute Genomics Platform"/>
            <consortium name="The Broad Institute Genome Sequencing Center for Infectious Disease"/>
            <person name="Wu L."/>
            <person name="Ma J."/>
        </authorList>
    </citation>
    <scope>NUCLEOTIDE SEQUENCE [LARGE SCALE GENOMIC DNA]</scope>
    <source>
        <strain evidence="10 11">JCM 16009</strain>
    </source>
</reference>
<evidence type="ECO:0000313" key="10">
    <source>
        <dbReference type="EMBL" id="GAA1859776.1"/>
    </source>
</evidence>
<evidence type="ECO:0000256" key="3">
    <source>
        <dbReference type="ARBA" id="ARBA00022475"/>
    </source>
</evidence>
<keyword evidence="7 9" id="KW-0472">Membrane</keyword>
<feature type="transmembrane region" description="Helical" evidence="9">
    <location>
        <begin position="242"/>
        <end position="262"/>
    </location>
</feature>
<evidence type="ECO:0000256" key="6">
    <source>
        <dbReference type="ARBA" id="ARBA00022989"/>
    </source>
</evidence>
<feature type="transmembrane region" description="Helical" evidence="9">
    <location>
        <begin position="97"/>
        <end position="116"/>
    </location>
</feature>
<comment type="caution">
    <text evidence="10">The sequence shown here is derived from an EMBL/GenBank/DDBJ whole genome shotgun (WGS) entry which is preliminary data.</text>
</comment>
<feature type="transmembrane region" description="Helical" evidence="9">
    <location>
        <begin position="188"/>
        <end position="206"/>
    </location>
</feature>
<dbReference type="InterPro" id="IPR001851">
    <property type="entry name" value="ABC_transp_permease"/>
</dbReference>
<dbReference type="RefSeq" id="WP_344420397.1">
    <property type="nucleotide sequence ID" value="NZ_BAAAQK010000018.1"/>
</dbReference>
<dbReference type="CDD" id="cd06579">
    <property type="entry name" value="TM_PBP1_transp_AraH_like"/>
    <property type="match status" value="1"/>
</dbReference>
<keyword evidence="5 9" id="KW-0812">Transmembrane</keyword>
<feature type="transmembrane region" description="Helical" evidence="9">
    <location>
        <begin position="136"/>
        <end position="157"/>
    </location>
</feature>
<dbReference type="EMBL" id="BAAAQK010000018">
    <property type="protein sequence ID" value="GAA1859776.1"/>
    <property type="molecule type" value="Genomic_DNA"/>
</dbReference>
<dbReference type="Proteomes" id="UP001500449">
    <property type="component" value="Unassembled WGS sequence"/>
</dbReference>
<keyword evidence="6 9" id="KW-1133">Transmembrane helix</keyword>
<feature type="transmembrane region" description="Helical" evidence="9">
    <location>
        <begin position="64"/>
        <end position="85"/>
    </location>
</feature>
<keyword evidence="4" id="KW-0997">Cell inner membrane</keyword>
<evidence type="ECO:0000256" key="2">
    <source>
        <dbReference type="ARBA" id="ARBA00022448"/>
    </source>
</evidence>
<keyword evidence="11" id="KW-1185">Reference proteome</keyword>
<feature type="transmembrane region" description="Helical" evidence="9">
    <location>
        <begin position="218"/>
        <end position="235"/>
    </location>
</feature>
<evidence type="ECO:0000256" key="1">
    <source>
        <dbReference type="ARBA" id="ARBA00004651"/>
    </source>
</evidence>
<sequence>MAVFFVIAEPLFGSSGNLQNLASQSAVLAMVAAGQLFAVLGGGIDLSVGAQVGLLSIIAVDLSHILPLGLVFLATLAVGCLVGLINGLAVTRLKISPIIATVAMLQILTGVNLAYTKGLPRRNFDPLYTALGTQKILGLPIAAILAVVVAIVAAFVLRRTVFGRYTYAIGGNSDAALLSGINVRSVKLGTYVVCSLFAALGALTLSSRTGSGIPDLGSGLEITSIAAVFIGGIAWGGGRGTVLGAMLGVILIAMLGNGLDLLSVQTNVQTIVTGILMAAAVALTQLRRGSRA</sequence>
<dbReference type="Pfam" id="PF02653">
    <property type="entry name" value="BPD_transp_2"/>
    <property type="match status" value="1"/>
</dbReference>
<evidence type="ECO:0000256" key="9">
    <source>
        <dbReference type="SAM" id="Phobius"/>
    </source>
</evidence>
<keyword evidence="3" id="KW-1003">Cell membrane</keyword>